<dbReference type="RefSeq" id="WP_238895722.1">
    <property type="nucleotide sequence ID" value="NZ_JAKOGG010000004.1"/>
</dbReference>
<protein>
    <submittedName>
        <fullName evidence="2">Uncharacterized protein</fullName>
    </submittedName>
</protein>
<gene>
    <name evidence="2" type="ORF">L9G74_07720</name>
</gene>
<feature type="transmembrane region" description="Helical" evidence="1">
    <location>
        <begin position="62"/>
        <end position="84"/>
    </location>
</feature>
<comment type="caution">
    <text evidence="2">The sequence shown here is derived from an EMBL/GenBank/DDBJ whole genome shotgun (WGS) entry which is preliminary data.</text>
</comment>
<keyword evidence="1" id="KW-1133">Transmembrane helix</keyword>
<dbReference type="Proteomes" id="UP001201549">
    <property type="component" value="Unassembled WGS sequence"/>
</dbReference>
<keyword evidence="1" id="KW-0472">Membrane</keyword>
<name>A0ABT2FKY6_9GAMM</name>
<evidence type="ECO:0000256" key="1">
    <source>
        <dbReference type="SAM" id="Phobius"/>
    </source>
</evidence>
<dbReference type="EMBL" id="JAKOGG010000004">
    <property type="protein sequence ID" value="MCS4556320.1"/>
    <property type="molecule type" value="Genomic_DNA"/>
</dbReference>
<organism evidence="2 3">
    <name type="scientific">Shewanella electrica</name>
    <dbReference type="NCBI Taxonomy" id="515560"/>
    <lineage>
        <taxon>Bacteria</taxon>
        <taxon>Pseudomonadati</taxon>
        <taxon>Pseudomonadota</taxon>
        <taxon>Gammaproteobacteria</taxon>
        <taxon>Alteromonadales</taxon>
        <taxon>Shewanellaceae</taxon>
        <taxon>Shewanella</taxon>
    </lineage>
</organism>
<keyword evidence="1" id="KW-0812">Transmembrane</keyword>
<accession>A0ABT2FKY6</accession>
<feature type="transmembrane region" description="Helical" evidence="1">
    <location>
        <begin position="36"/>
        <end position="56"/>
    </location>
</feature>
<proteinExistence type="predicted"/>
<evidence type="ECO:0000313" key="2">
    <source>
        <dbReference type="EMBL" id="MCS4556320.1"/>
    </source>
</evidence>
<reference evidence="3" key="1">
    <citation type="submission" date="2023-07" db="EMBL/GenBank/DDBJ databases">
        <title>Shewanella mangrovi sp. nov., an acetaldehyde- degrading bacterium isolated from mangrove sediment.</title>
        <authorList>
            <person name="Liu Y."/>
        </authorList>
    </citation>
    <scope>NUCLEOTIDE SEQUENCE [LARGE SCALE GENOMIC DNA]</scope>
    <source>
        <strain evidence="3">C32</strain>
    </source>
</reference>
<keyword evidence="3" id="KW-1185">Reference proteome</keyword>
<feature type="transmembrane region" description="Helical" evidence="1">
    <location>
        <begin position="96"/>
        <end position="116"/>
    </location>
</feature>
<feature type="transmembrane region" description="Helical" evidence="1">
    <location>
        <begin position="6"/>
        <end position="27"/>
    </location>
</feature>
<evidence type="ECO:0000313" key="3">
    <source>
        <dbReference type="Proteomes" id="UP001201549"/>
    </source>
</evidence>
<sequence length="121" mass="13788">MEHFNALFVWYPFFGLPTAIVGLAIWWRNQRRAELFVWDWGLLFVPFLIWALLSAVDMRGKSLANLVELAYMSGFTMLVMLLRVRLALQQPAKAMFYSKLALLVASASAVLLWGIVPPLAE</sequence>